<comment type="caution">
    <text evidence="2">The sequence shown here is derived from an EMBL/GenBank/DDBJ whole genome shotgun (WGS) entry which is preliminary data.</text>
</comment>
<evidence type="ECO:0000259" key="1">
    <source>
        <dbReference type="Pfam" id="PF01926"/>
    </source>
</evidence>
<dbReference type="EMBL" id="JAACJN010000117">
    <property type="protein sequence ID" value="KAF5371088.1"/>
    <property type="molecule type" value="Genomic_DNA"/>
</dbReference>
<dbReference type="Gene3D" id="3.40.50.300">
    <property type="entry name" value="P-loop containing nucleotide triphosphate hydrolases"/>
    <property type="match status" value="1"/>
</dbReference>
<evidence type="ECO:0000313" key="3">
    <source>
        <dbReference type="Proteomes" id="UP000518752"/>
    </source>
</evidence>
<gene>
    <name evidence="2" type="ORF">D9757_010797</name>
</gene>
<proteinExistence type="predicted"/>
<dbReference type="GO" id="GO:0005525">
    <property type="term" value="F:GTP binding"/>
    <property type="evidence" value="ECO:0007669"/>
    <property type="project" value="InterPro"/>
</dbReference>
<keyword evidence="3" id="KW-1185">Reference proteome</keyword>
<dbReference type="InterPro" id="IPR027417">
    <property type="entry name" value="P-loop_NTPase"/>
</dbReference>
<accession>A0A8H5GTS7</accession>
<feature type="domain" description="G" evidence="1">
    <location>
        <begin position="74"/>
        <end position="147"/>
    </location>
</feature>
<dbReference type="Pfam" id="PF01926">
    <property type="entry name" value="MMR_HSR1"/>
    <property type="match status" value="1"/>
</dbReference>
<sequence>MYLILETGRKHIRCYTNFAAAVRLTLLPPNAHTKNMTESRLGNKAPNGKYLNPFPGSLEKFERGDHSFRKERNILLFGASGSGKSSIVNMLLPTGPQAIVSDSASKPTLFEAHSYPVHIKDSDFSIFDLTGLSEKQSHSSLQAAKTTLQTFLTKFSSDGMRLHLLVQCIRAPRVTDLSEKNYQLIYKNICRENVPIVTIITGLEDCVPTMEDWWTKNQDDFTSYGMRFEDHACITATRGNKLPDGGGFRYEGEYKESVQVVHNLLLETASSDQKGWSFEPGRFDHLWYEVTSYLNEHVFGIGKTVRATSTAVADKTQVIQQMAWRLLLEKLWTLLKNCATSWFTKSTKSMDNVPWAGVSELVIYGLSQESFEAAHTALRSHLQDETSSRLQVASFNIRQGDTQEPCDLPYIEVVLKPGLFAEPSPDDLDAVRRHLSTFCGDATGLKSVSVILAA</sequence>
<dbReference type="Proteomes" id="UP000518752">
    <property type="component" value="Unassembled WGS sequence"/>
</dbReference>
<dbReference type="InterPro" id="IPR006073">
    <property type="entry name" value="GTP-bd"/>
</dbReference>
<dbReference type="OrthoDB" id="8954335at2759"/>
<dbReference type="SUPFAM" id="SSF52540">
    <property type="entry name" value="P-loop containing nucleoside triphosphate hydrolases"/>
    <property type="match status" value="1"/>
</dbReference>
<evidence type="ECO:0000313" key="2">
    <source>
        <dbReference type="EMBL" id="KAF5371088.1"/>
    </source>
</evidence>
<dbReference type="AlphaFoldDB" id="A0A8H5GTS7"/>
<reference evidence="2 3" key="1">
    <citation type="journal article" date="2020" name="ISME J.">
        <title>Uncovering the hidden diversity of litter-decomposition mechanisms in mushroom-forming fungi.</title>
        <authorList>
            <person name="Floudas D."/>
            <person name="Bentzer J."/>
            <person name="Ahren D."/>
            <person name="Johansson T."/>
            <person name="Persson P."/>
            <person name="Tunlid A."/>
        </authorList>
    </citation>
    <scope>NUCLEOTIDE SEQUENCE [LARGE SCALE GENOMIC DNA]</scope>
    <source>
        <strain evidence="2 3">CBS 406.79</strain>
    </source>
</reference>
<protein>
    <recommendedName>
        <fullName evidence="1">G domain-containing protein</fullName>
    </recommendedName>
</protein>
<name>A0A8H5GTS7_9AGAR</name>
<organism evidence="2 3">
    <name type="scientific">Collybiopsis confluens</name>
    <dbReference type="NCBI Taxonomy" id="2823264"/>
    <lineage>
        <taxon>Eukaryota</taxon>
        <taxon>Fungi</taxon>
        <taxon>Dikarya</taxon>
        <taxon>Basidiomycota</taxon>
        <taxon>Agaricomycotina</taxon>
        <taxon>Agaricomycetes</taxon>
        <taxon>Agaricomycetidae</taxon>
        <taxon>Agaricales</taxon>
        <taxon>Marasmiineae</taxon>
        <taxon>Omphalotaceae</taxon>
        <taxon>Collybiopsis</taxon>
    </lineage>
</organism>
<dbReference type="CDD" id="cd00882">
    <property type="entry name" value="Ras_like_GTPase"/>
    <property type="match status" value="1"/>
</dbReference>